<keyword evidence="2" id="KW-0238">DNA-binding</keyword>
<organism evidence="6 7">
    <name type="scientific">Bordetella bronchialis</name>
    <dbReference type="NCBI Taxonomy" id="463025"/>
    <lineage>
        <taxon>Bacteria</taxon>
        <taxon>Pseudomonadati</taxon>
        <taxon>Pseudomonadota</taxon>
        <taxon>Betaproteobacteria</taxon>
        <taxon>Burkholderiales</taxon>
        <taxon>Alcaligenaceae</taxon>
        <taxon>Bordetella</taxon>
    </lineage>
</organism>
<dbReference type="InterPro" id="IPR008920">
    <property type="entry name" value="TF_FadR/GntR_C"/>
</dbReference>
<keyword evidence="3" id="KW-0804">Transcription</keyword>
<proteinExistence type="predicted"/>
<dbReference type="STRING" id="463025.BAU08_13350"/>
<keyword evidence="1" id="KW-0805">Transcription regulation</keyword>
<dbReference type="PANTHER" id="PTHR43537">
    <property type="entry name" value="TRANSCRIPTIONAL REGULATOR, GNTR FAMILY"/>
    <property type="match status" value="1"/>
</dbReference>
<dbReference type="PRINTS" id="PR00035">
    <property type="entry name" value="HTHGNTR"/>
</dbReference>
<gene>
    <name evidence="6" type="ORF">BAU08_13350</name>
</gene>
<dbReference type="Gene3D" id="1.10.10.10">
    <property type="entry name" value="Winged helix-like DNA-binding domain superfamily/Winged helix DNA-binding domain"/>
    <property type="match status" value="1"/>
</dbReference>
<dbReference type="GO" id="GO:0003700">
    <property type="term" value="F:DNA-binding transcription factor activity"/>
    <property type="evidence" value="ECO:0007669"/>
    <property type="project" value="InterPro"/>
</dbReference>
<name>A0A193FYC3_9BORD</name>
<feature type="region of interest" description="Disordered" evidence="4">
    <location>
        <begin position="212"/>
        <end position="238"/>
    </location>
</feature>
<dbReference type="InterPro" id="IPR036390">
    <property type="entry name" value="WH_DNA-bd_sf"/>
</dbReference>
<dbReference type="PANTHER" id="PTHR43537:SF50">
    <property type="entry name" value="TRANSCRIPTIONAL REGULATORY PROTEIN"/>
    <property type="match status" value="1"/>
</dbReference>
<dbReference type="InterPro" id="IPR011711">
    <property type="entry name" value="GntR_C"/>
</dbReference>
<evidence type="ECO:0000313" key="7">
    <source>
        <dbReference type="Proteomes" id="UP000092213"/>
    </source>
</evidence>
<feature type="domain" description="HTH gntR-type" evidence="5">
    <location>
        <begin position="4"/>
        <end position="71"/>
    </location>
</feature>
<dbReference type="SMART" id="SM00345">
    <property type="entry name" value="HTH_GNTR"/>
    <property type="match status" value="1"/>
</dbReference>
<evidence type="ECO:0000313" key="6">
    <source>
        <dbReference type="EMBL" id="ANN72191.1"/>
    </source>
</evidence>
<dbReference type="AlphaFoldDB" id="A0A193FYC3"/>
<dbReference type="Pfam" id="PF07729">
    <property type="entry name" value="FCD"/>
    <property type="match status" value="1"/>
</dbReference>
<dbReference type="SMART" id="SM00895">
    <property type="entry name" value="FCD"/>
    <property type="match status" value="1"/>
</dbReference>
<protein>
    <recommendedName>
        <fullName evidence="5">HTH gntR-type domain-containing protein</fullName>
    </recommendedName>
</protein>
<dbReference type="CDD" id="cd07377">
    <property type="entry name" value="WHTH_GntR"/>
    <property type="match status" value="1"/>
</dbReference>
<accession>A0A193FYC3</accession>
<evidence type="ECO:0000259" key="5">
    <source>
        <dbReference type="PROSITE" id="PS50949"/>
    </source>
</evidence>
<dbReference type="EMBL" id="CP016171">
    <property type="protein sequence ID" value="ANN72191.1"/>
    <property type="molecule type" value="Genomic_DNA"/>
</dbReference>
<dbReference type="PROSITE" id="PS50949">
    <property type="entry name" value="HTH_GNTR"/>
    <property type="match status" value="1"/>
</dbReference>
<dbReference type="RefSeq" id="WP_066669690.1">
    <property type="nucleotide sequence ID" value="NZ_CP016171.1"/>
</dbReference>
<evidence type="ECO:0000256" key="4">
    <source>
        <dbReference type="SAM" id="MobiDB-lite"/>
    </source>
</evidence>
<dbReference type="Gene3D" id="1.20.120.530">
    <property type="entry name" value="GntR ligand-binding domain-like"/>
    <property type="match status" value="1"/>
</dbReference>
<dbReference type="InterPro" id="IPR036388">
    <property type="entry name" value="WH-like_DNA-bd_sf"/>
</dbReference>
<dbReference type="SUPFAM" id="SSF46785">
    <property type="entry name" value="Winged helix' DNA-binding domain"/>
    <property type="match status" value="1"/>
</dbReference>
<dbReference type="InterPro" id="IPR000524">
    <property type="entry name" value="Tscrpt_reg_HTH_GntR"/>
</dbReference>
<dbReference type="Pfam" id="PF00392">
    <property type="entry name" value="GntR"/>
    <property type="match status" value="1"/>
</dbReference>
<evidence type="ECO:0000256" key="3">
    <source>
        <dbReference type="ARBA" id="ARBA00023163"/>
    </source>
</evidence>
<dbReference type="Proteomes" id="UP000092213">
    <property type="component" value="Chromosome"/>
</dbReference>
<evidence type="ECO:0000256" key="2">
    <source>
        <dbReference type="ARBA" id="ARBA00023125"/>
    </source>
</evidence>
<dbReference type="SUPFAM" id="SSF48008">
    <property type="entry name" value="GntR ligand-binding domain-like"/>
    <property type="match status" value="1"/>
</dbReference>
<sequence>MSKIFVHASLLDQLREVFVQGEIPPGSKVPEAALCERFGVSRTPLREALKVLAAEGHIELLPNRGARVRELSLDEVEGLFAVAGALEALAGEQAAERVTDEELAEIAALHERMRQAYLRRDRQPYYEDNRAVHEAIVRAARNPVLISQYAVVNARIRFIRFQSPMTEEIWSRAMAEHDGMLNALMRRDAAALAGILKTHLKHKCQAIVRELQAQAPVPPTRRRHSTATADRTGSASRK</sequence>
<reference evidence="6 7" key="1">
    <citation type="submission" date="2016-06" db="EMBL/GenBank/DDBJ databases">
        <title>Complete genome sequences of Bordetella bronchialis and Bordetella flabilis.</title>
        <authorList>
            <person name="LiPuma J.J."/>
            <person name="Spilker T."/>
        </authorList>
    </citation>
    <scope>NUCLEOTIDE SEQUENCE [LARGE SCALE GENOMIC DNA]</scope>
    <source>
        <strain evidence="6 7">AU17976</strain>
    </source>
</reference>
<feature type="compositionally biased region" description="Polar residues" evidence="4">
    <location>
        <begin position="226"/>
        <end position="238"/>
    </location>
</feature>
<evidence type="ECO:0000256" key="1">
    <source>
        <dbReference type="ARBA" id="ARBA00023015"/>
    </source>
</evidence>
<dbReference type="GO" id="GO:0003677">
    <property type="term" value="F:DNA binding"/>
    <property type="evidence" value="ECO:0007669"/>
    <property type="project" value="UniProtKB-KW"/>
</dbReference>